<evidence type="ECO:0000313" key="2">
    <source>
        <dbReference type="EMBL" id="PHT91628.1"/>
    </source>
</evidence>
<keyword evidence="3" id="KW-1185">Reference proteome</keyword>
<feature type="region of interest" description="Disordered" evidence="1">
    <location>
        <begin position="14"/>
        <end position="100"/>
    </location>
</feature>
<feature type="compositionally biased region" description="Basic and acidic residues" evidence="1">
    <location>
        <begin position="60"/>
        <end position="78"/>
    </location>
</feature>
<sequence length="331" mass="37415">MFLTIANRFNNYNSLDIPLTLPNPGKERKGQSPRGPSFAQSNSAFTPSGPARNHANSWKCEFKGKRSLGSDRDADKPNPNDVSTRKAFPKEESATHSSFGQSHFVCSQAVLPFKESLEGKPPADEPPILPPLPLVLKNEKRKAPYVTPQSKKFEYRDWDCDRECDRDYDLMHPPGSHKKDFAAPVDVEQPIDSNEPTYCVCNQVDIRVASGTLVTKVAVICLSPISFKSYGFLNAQDRKASCRFAIKRGRTRDRDDDERHRTRDYDQFGSFVMIVELPQKCNFTLWSRSVHVTDLTPPAKQEADRGIEYQQLVWILCENDPTPEVDGVGRH</sequence>
<reference evidence="2 3" key="1">
    <citation type="journal article" date="2014" name="Nat. Genet.">
        <title>Genome sequence of the hot pepper provides insights into the evolution of pungency in Capsicum species.</title>
        <authorList>
            <person name="Kim S."/>
            <person name="Park M."/>
            <person name="Yeom S.I."/>
            <person name="Kim Y.M."/>
            <person name="Lee J.M."/>
            <person name="Lee H.A."/>
            <person name="Seo E."/>
            <person name="Choi J."/>
            <person name="Cheong K."/>
            <person name="Kim K.T."/>
            <person name="Jung K."/>
            <person name="Lee G.W."/>
            <person name="Oh S.K."/>
            <person name="Bae C."/>
            <person name="Kim S.B."/>
            <person name="Lee H.Y."/>
            <person name="Kim S.Y."/>
            <person name="Kim M.S."/>
            <person name="Kang B.C."/>
            <person name="Jo Y.D."/>
            <person name="Yang H.B."/>
            <person name="Jeong H.J."/>
            <person name="Kang W.H."/>
            <person name="Kwon J.K."/>
            <person name="Shin C."/>
            <person name="Lim J.Y."/>
            <person name="Park J.H."/>
            <person name="Huh J.H."/>
            <person name="Kim J.S."/>
            <person name="Kim B.D."/>
            <person name="Cohen O."/>
            <person name="Paran I."/>
            <person name="Suh M.C."/>
            <person name="Lee S.B."/>
            <person name="Kim Y.K."/>
            <person name="Shin Y."/>
            <person name="Noh S.J."/>
            <person name="Park J."/>
            <person name="Seo Y.S."/>
            <person name="Kwon S.Y."/>
            <person name="Kim H.A."/>
            <person name="Park J.M."/>
            <person name="Kim H.J."/>
            <person name="Choi S.B."/>
            <person name="Bosland P.W."/>
            <person name="Reeves G."/>
            <person name="Jo S.H."/>
            <person name="Lee B.W."/>
            <person name="Cho H.T."/>
            <person name="Choi H.S."/>
            <person name="Lee M.S."/>
            <person name="Yu Y."/>
            <person name="Do Choi Y."/>
            <person name="Park B.S."/>
            <person name="van Deynze A."/>
            <person name="Ashrafi H."/>
            <person name="Hill T."/>
            <person name="Kim W.T."/>
            <person name="Pai H.S."/>
            <person name="Ahn H.K."/>
            <person name="Yeam I."/>
            <person name="Giovannoni J.J."/>
            <person name="Rose J.K."/>
            <person name="Sorensen I."/>
            <person name="Lee S.J."/>
            <person name="Kim R.W."/>
            <person name="Choi I.Y."/>
            <person name="Choi B.S."/>
            <person name="Lim J.S."/>
            <person name="Lee Y.H."/>
            <person name="Choi D."/>
        </authorList>
    </citation>
    <scope>NUCLEOTIDE SEQUENCE [LARGE SCALE GENOMIC DNA]</scope>
    <source>
        <strain evidence="3">cv. CM334</strain>
    </source>
</reference>
<protein>
    <submittedName>
        <fullName evidence="2">PHD finger protein ING2</fullName>
    </submittedName>
</protein>
<evidence type="ECO:0000313" key="3">
    <source>
        <dbReference type="Proteomes" id="UP000222542"/>
    </source>
</evidence>
<reference evidence="2 3" key="2">
    <citation type="journal article" date="2017" name="Genome Biol.">
        <title>New reference genome sequences of hot pepper reveal the massive evolution of plant disease-resistance genes by retroduplication.</title>
        <authorList>
            <person name="Kim S."/>
            <person name="Park J."/>
            <person name="Yeom S.I."/>
            <person name="Kim Y.M."/>
            <person name="Seo E."/>
            <person name="Kim K.T."/>
            <person name="Kim M.S."/>
            <person name="Lee J.M."/>
            <person name="Cheong K."/>
            <person name="Shin H.S."/>
            <person name="Kim S.B."/>
            <person name="Han K."/>
            <person name="Lee J."/>
            <person name="Park M."/>
            <person name="Lee H.A."/>
            <person name="Lee H.Y."/>
            <person name="Lee Y."/>
            <person name="Oh S."/>
            <person name="Lee J.H."/>
            <person name="Choi E."/>
            <person name="Choi E."/>
            <person name="Lee S.E."/>
            <person name="Jeon J."/>
            <person name="Kim H."/>
            <person name="Choi G."/>
            <person name="Song H."/>
            <person name="Lee J."/>
            <person name="Lee S.C."/>
            <person name="Kwon J.K."/>
            <person name="Lee H.Y."/>
            <person name="Koo N."/>
            <person name="Hong Y."/>
            <person name="Kim R.W."/>
            <person name="Kang W.H."/>
            <person name="Huh J.H."/>
            <person name="Kang B.C."/>
            <person name="Yang T.J."/>
            <person name="Lee Y.H."/>
            <person name="Bennetzen J.L."/>
            <person name="Choi D."/>
        </authorList>
    </citation>
    <scope>NUCLEOTIDE SEQUENCE [LARGE SCALE GENOMIC DNA]</scope>
    <source>
        <strain evidence="3">cv. CM334</strain>
    </source>
</reference>
<accession>A0A2G3ABQ8</accession>
<dbReference type="Proteomes" id="UP000222542">
    <property type="component" value="Unassembled WGS sequence"/>
</dbReference>
<dbReference type="STRING" id="4072.A0A2G3ABQ8"/>
<proteinExistence type="predicted"/>
<dbReference type="EMBL" id="AYRZ02000002">
    <property type="protein sequence ID" value="PHT91628.1"/>
    <property type="molecule type" value="Genomic_DNA"/>
</dbReference>
<evidence type="ECO:0000256" key="1">
    <source>
        <dbReference type="SAM" id="MobiDB-lite"/>
    </source>
</evidence>
<name>A0A2G3ABQ8_CAPAN</name>
<comment type="caution">
    <text evidence="2">The sequence shown here is derived from an EMBL/GenBank/DDBJ whole genome shotgun (WGS) entry which is preliminary data.</text>
</comment>
<gene>
    <name evidence="2" type="ORF">T459_06741</name>
</gene>
<dbReference type="AlphaFoldDB" id="A0A2G3ABQ8"/>
<dbReference type="Gramene" id="PHT91628">
    <property type="protein sequence ID" value="PHT91628"/>
    <property type="gene ID" value="T459_06741"/>
</dbReference>
<dbReference type="GO" id="GO:0005634">
    <property type="term" value="C:nucleus"/>
    <property type="evidence" value="ECO:0000318"/>
    <property type="project" value="GO_Central"/>
</dbReference>
<organism evidence="2 3">
    <name type="scientific">Capsicum annuum</name>
    <name type="common">Capsicum pepper</name>
    <dbReference type="NCBI Taxonomy" id="4072"/>
    <lineage>
        <taxon>Eukaryota</taxon>
        <taxon>Viridiplantae</taxon>
        <taxon>Streptophyta</taxon>
        <taxon>Embryophyta</taxon>
        <taxon>Tracheophyta</taxon>
        <taxon>Spermatophyta</taxon>
        <taxon>Magnoliopsida</taxon>
        <taxon>eudicotyledons</taxon>
        <taxon>Gunneridae</taxon>
        <taxon>Pentapetalae</taxon>
        <taxon>asterids</taxon>
        <taxon>lamiids</taxon>
        <taxon>Solanales</taxon>
        <taxon>Solanaceae</taxon>
        <taxon>Solanoideae</taxon>
        <taxon>Capsiceae</taxon>
        <taxon>Capsicum</taxon>
    </lineage>
</organism>